<reference evidence="3 4" key="1">
    <citation type="submission" date="2020-02" db="EMBL/GenBank/DDBJ databases">
        <authorList>
            <person name="Hogendoorn C."/>
        </authorList>
    </citation>
    <scope>NUCLEOTIDE SEQUENCE [LARGE SCALE GENOMIC DNA]</scope>
    <source>
        <strain evidence="3">R501</strain>
    </source>
</reference>
<name>A0A6F8ZJN7_9FIRM</name>
<evidence type="ECO:0000313" key="3">
    <source>
        <dbReference type="EMBL" id="CAB1129978.1"/>
    </source>
</evidence>
<dbReference type="InterPro" id="IPR002881">
    <property type="entry name" value="DUF58"/>
</dbReference>
<feature type="compositionally biased region" description="Low complexity" evidence="1">
    <location>
        <begin position="158"/>
        <end position="171"/>
    </location>
</feature>
<proteinExistence type="predicted"/>
<dbReference type="AlphaFoldDB" id="A0A6F8ZJN7"/>
<feature type="region of interest" description="Disordered" evidence="1">
    <location>
        <begin position="153"/>
        <end position="176"/>
    </location>
</feature>
<dbReference type="Proteomes" id="UP000503399">
    <property type="component" value="Chromosome"/>
</dbReference>
<sequence length="344" mass="36902">MKPAALPWWAPPALTTFLLVFAWAQSSRLAWGTALAAGAWTLVALAGIAPDPRRLELHRAVSPGRLEAGEAGEVVIRLRRPGWPWSVLEVEDPGLEGLGGRWLLWAGGRGWAELRYRLPALPRGVYPLPPLTVGVGDLWGVWRRPDRRGPGEELRVWPRPLEAGPPGGAEAEPGKGPGIPHRGPWGSPAGLRPYRAGDRPSRLDWRRLTRGGPPLTKDLEEGAHTGPLLIVLDSPAFRPGPAFERALSLAAGLIRAAARQGQAVGLWDAGPPVRYLPPRVDAAIPLLDHLAAAAARGLEAGGRLQTALPPAAATVVLTTEPERWPAMPAQQVIRIGSRWEETGP</sequence>
<dbReference type="EMBL" id="LR778114">
    <property type="protein sequence ID" value="CAB1129978.1"/>
    <property type="molecule type" value="Genomic_DNA"/>
</dbReference>
<gene>
    <name evidence="3" type="ORF">R50_2481</name>
</gene>
<protein>
    <recommendedName>
        <fullName evidence="2">DUF58 domain-containing protein</fullName>
    </recommendedName>
</protein>
<accession>A0A6F8ZJN7</accession>
<dbReference type="KEGG" id="hfv:R50_2481"/>
<evidence type="ECO:0000259" key="2">
    <source>
        <dbReference type="Pfam" id="PF01882"/>
    </source>
</evidence>
<organism evidence="3 4">
    <name type="scientific">Candidatus Hydrogenisulfobacillus filiaventi</name>
    <dbReference type="NCBI Taxonomy" id="2707344"/>
    <lineage>
        <taxon>Bacteria</taxon>
        <taxon>Bacillati</taxon>
        <taxon>Bacillota</taxon>
        <taxon>Clostridia</taxon>
        <taxon>Eubacteriales</taxon>
        <taxon>Clostridiales Family XVII. Incertae Sedis</taxon>
        <taxon>Candidatus Hydrogenisulfobacillus</taxon>
    </lineage>
</organism>
<feature type="domain" description="DUF58" evidence="2">
    <location>
        <begin position="191"/>
        <end position="281"/>
    </location>
</feature>
<dbReference type="PANTHER" id="PTHR34351:SF1">
    <property type="entry name" value="SLR1927 PROTEIN"/>
    <property type="match status" value="1"/>
</dbReference>
<keyword evidence="4" id="KW-1185">Reference proteome</keyword>
<evidence type="ECO:0000313" key="4">
    <source>
        <dbReference type="Proteomes" id="UP000503399"/>
    </source>
</evidence>
<dbReference type="Pfam" id="PF01882">
    <property type="entry name" value="DUF58"/>
    <property type="match status" value="1"/>
</dbReference>
<dbReference type="PANTHER" id="PTHR34351">
    <property type="entry name" value="SLR1927 PROTEIN-RELATED"/>
    <property type="match status" value="1"/>
</dbReference>
<evidence type="ECO:0000256" key="1">
    <source>
        <dbReference type="SAM" id="MobiDB-lite"/>
    </source>
</evidence>